<dbReference type="RefSeq" id="XP_022457758.1">
    <property type="nucleotide sequence ID" value="XM_022603926.1"/>
</dbReference>
<evidence type="ECO:0000313" key="2">
    <source>
        <dbReference type="Proteomes" id="UP000019384"/>
    </source>
</evidence>
<dbReference type="GeneID" id="34519146"/>
<dbReference type="InterPro" id="IPR012469">
    <property type="entry name" value="DUF1688"/>
</dbReference>
<keyword evidence="2" id="KW-1185">Reference proteome</keyword>
<reference evidence="1" key="2">
    <citation type="submission" date="2014-02" db="EMBL/GenBank/DDBJ databases">
        <title>Complete DNA sequence of /Kuraishia capsulata/ illustrates novel genomic features among budding yeasts (/Saccharomycotina/).</title>
        <authorList>
            <person name="Morales L."/>
            <person name="Noel B."/>
            <person name="Porcel B."/>
            <person name="Marcet-Houben M."/>
            <person name="Hullo M-F."/>
            <person name="Sacerdot C."/>
            <person name="Tekaia F."/>
            <person name="Leh-Louis V."/>
            <person name="Despons L."/>
            <person name="Khanna V."/>
            <person name="Aury J-M."/>
            <person name="Barbe V."/>
            <person name="Couloux A."/>
            <person name="Labadie K."/>
            <person name="Pelletier E."/>
            <person name="Souciet J-L."/>
            <person name="Boekhout T."/>
            <person name="Gabaldon T."/>
            <person name="Wincker P."/>
            <person name="Dujon B."/>
        </authorList>
    </citation>
    <scope>NUCLEOTIDE SEQUENCE</scope>
    <source>
        <strain evidence="1">CBS 1993</strain>
    </source>
</reference>
<proteinExistence type="predicted"/>
<accession>W6MLL9</accession>
<name>W6MLL9_9ASCO</name>
<organism evidence="1 2">
    <name type="scientific">Kuraishia capsulata CBS 1993</name>
    <dbReference type="NCBI Taxonomy" id="1382522"/>
    <lineage>
        <taxon>Eukaryota</taxon>
        <taxon>Fungi</taxon>
        <taxon>Dikarya</taxon>
        <taxon>Ascomycota</taxon>
        <taxon>Saccharomycotina</taxon>
        <taxon>Pichiomycetes</taxon>
        <taxon>Pichiales</taxon>
        <taxon>Pichiaceae</taxon>
        <taxon>Kuraishia</taxon>
    </lineage>
</organism>
<dbReference type="AlphaFoldDB" id="W6MLL9"/>
<evidence type="ECO:0000313" key="1">
    <source>
        <dbReference type="EMBL" id="CDK25747.1"/>
    </source>
</evidence>
<dbReference type="EMBL" id="HG793126">
    <property type="protein sequence ID" value="CDK25747.1"/>
    <property type="molecule type" value="Genomic_DNA"/>
</dbReference>
<dbReference type="STRING" id="1382522.W6MLL9"/>
<dbReference type="Pfam" id="PF07958">
    <property type="entry name" value="DUF1688"/>
    <property type="match status" value="1"/>
</dbReference>
<reference evidence="1" key="1">
    <citation type="submission" date="2013-12" db="EMBL/GenBank/DDBJ databases">
        <authorList>
            <person name="Genoscope - CEA"/>
        </authorList>
    </citation>
    <scope>NUCLEOTIDE SEQUENCE</scope>
    <source>
        <strain evidence="1">CBS 1993</strain>
    </source>
</reference>
<evidence type="ECO:0008006" key="3">
    <source>
        <dbReference type="Google" id="ProtNLM"/>
    </source>
</evidence>
<dbReference type="HOGENOM" id="CLU_026445_1_0_1"/>
<dbReference type="PANTHER" id="PTHR31687:SF3">
    <property type="entry name" value="PROTEIN URG3"/>
    <property type="match status" value="1"/>
</dbReference>
<dbReference type="Proteomes" id="UP000019384">
    <property type="component" value="Unassembled WGS sequence"/>
</dbReference>
<dbReference type="OrthoDB" id="2153176at2759"/>
<protein>
    <recommendedName>
        <fullName evidence="3">Uracil catabolism protein 4</fullName>
    </recommendedName>
</protein>
<dbReference type="PANTHER" id="PTHR31687">
    <property type="match status" value="1"/>
</dbReference>
<gene>
    <name evidence="1" type="ORF">KUCA_T00001717001</name>
</gene>
<sequence length="441" mass="49246">MTEHTDYLQTIKSVRETNSFVKKLLEKNELVNFNVDLTQLDRVVDYVANTIRGSFPTEEDFLKIPIHGRWQHFEVGEIPRISKLIENEWSGLDNMSICKKLIDIFIVSVLLDAGAGNEWEFEENGVKYGRSEGIAVASLHMFKNGIFSSDPSDPFKVNGSALAQLTEESLAKGFQVGPGNSIVGFDGRLKLLRTLGQTLCSNQTIFGTDGRPSNIVDYLISLPDTKKVSGVFTVDLQQLWWCLMTGLSPIWPEEGRIKVEGKTIGDAWFSKAKSREVGTGNQEEWKKVVTFHKLTQWLTYSLFLPLQKYGGVKIEHAELMTGLPEYRNGGLFYDFGVISLNKDALDLGLDRSKRNGSDESIPTFTPESDVIVEWRSCTISLLDMLLPLVNDKLKVTGTKYELSLPQLIEAGSWKSGRLIAKELRPGTGGPPIELEADGTVF</sequence>